<evidence type="ECO:0000313" key="1">
    <source>
        <dbReference type="EMBL" id="XBO43125.1"/>
    </source>
</evidence>
<proteinExistence type="predicted"/>
<accession>A0AAU7JS53</accession>
<organism evidence="1">
    <name type="scientific">Pedococcus sp. KACC 23699</name>
    <dbReference type="NCBI Taxonomy" id="3149228"/>
    <lineage>
        <taxon>Bacteria</taxon>
        <taxon>Bacillati</taxon>
        <taxon>Actinomycetota</taxon>
        <taxon>Actinomycetes</taxon>
        <taxon>Micrococcales</taxon>
        <taxon>Intrasporangiaceae</taxon>
        <taxon>Pedococcus</taxon>
    </lineage>
</organism>
<name>A0AAU7JS53_9MICO</name>
<sequence length="95" mass="11072">METDTAALARMGPQMLVTLAMDIRLAREEVRIGRIEPVLQISLLSARQKLLRAMEVYADELTARRLPVPHQLHDELRLLRDIRRQPQGRAWHRRG</sequence>
<reference evidence="1" key="1">
    <citation type="submission" date="2024-05" db="EMBL/GenBank/DDBJ databases">
        <authorList>
            <person name="Kim S."/>
            <person name="Heo J."/>
            <person name="Choi H."/>
            <person name="Choi Y."/>
            <person name="Kwon S.-W."/>
            <person name="Kim Y."/>
        </authorList>
    </citation>
    <scope>NUCLEOTIDE SEQUENCE</scope>
    <source>
        <strain evidence="1">KACC 23699</strain>
    </source>
</reference>
<dbReference type="AlphaFoldDB" id="A0AAU7JS53"/>
<protein>
    <submittedName>
        <fullName evidence="1">Uncharacterized protein</fullName>
    </submittedName>
</protein>
<gene>
    <name evidence="1" type="ORF">ABEG17_16395</name>
</gene>
<dbReference type="EMBL" id="CP157483">
    <property type="protein sequence ID" value="XBO43125.1"/>
    <property type="molecule type" value="Genomic_DNA"/>
</dbReference>
<dbReference type="RefSeq" id="WP_406830555.1">
    <property type="nucleotide sequence ID" value="NZ_CP157483.1"/>
</dbReference>